<accession>A0A2A2LX76</accession>
<name>A0A2A2LX76_9BILA</name>
<organism evidence="1 2">
    <name type="scientific">Diploscapter pachys</name>
    <dbReference type="NCBI Taxonomy" id="2018661"/>
    <lineage>
        <taxon>Eukaryota</taxon>
        <taxon>Metazoa</taxon>
        <taxon>Ecdysozoa</taxon>
        <taxon>Nematoda</taxon>
        <taxon>Chromadorea</taxon>
        <taxon>Rhabditida</taxon>
        <taxon>Rhabditina</taxon>
        <taxon>Rhabditomorpha</taxon>
        <taxon>Rhabditoidea</taxon>
        <taxon>Rhabditidae</taxon>
        <taxon>Diploscapter</taxon>
    </lineage>
</organism>
<gene>
    <name evidence="1" type="ORF">WR25_04855</name>
</gene>
<dbReference type="AlphaFoldDB" id="A0A2A2LX76"/>
<dbReference type="OrthoDB" id="5850868at2759"/>
<dbReference type="GO" id="GO:0019825">
    <property type="term" value="F:oxygen binding"/>
    <property type="evidence" value="ECO:0007669"/>
    <property type="project" value="InterPro"/>
</dbReference>
<dbReference type="Proteomes" id="UP000218231">
    <property type="component" value="Unassembled WGS sequence"/>
</dbReference>
<dbReference type="Gene3D" id="1.10.490.10">
    <property type="entry name" value="Globins"/>
    <property type="match status" value="1"/>
</dbReference>
<protein>
    <submittedName>
        <fullName evidence="1">Uncharacterized protein</fullName>
    </submittedName>
</protein>
<sequence length="209" mass="23393">MQFPAFIRPDLPVVSLHLLFAHSCLHAYIVSRTVLAVEIVQVRSATSSPRVSVVSAGPRLVHKTSEATIPTTPSFKQHRFSTDSTDYKFVPKAKLSLTEDMGNTNRRLSRGGLNADGSTNGLADAQIGLAESLKLSQYQTSLLQSTWLRLKMQNTVFVQVFKLLCFKSPVCREMFQKMSIVEGFRSHQCCDMNNHAKVRSYLEQNEVIS</sequence>
<dbReference type="EMBL" id="LIAE01006350">
    <property type="protein sequence ID" value="PAV90846.1"/>
    <property type="molecule type" value="Genomic_DNA"/>
</dbReference>
<comment type="caution">
    <text evidence="1">The sequence shown here is derived from an EMBL/GenBank/DDBJ whole genome shotgun (WGS) entry which is preliminary data.</text>
</comment>
<evidence type="ECO:0000313" key="2">
    <source>
        <dbReference type="Proteomes" id="UP000218231"/>
    </source>
</evidence>
<keyword evidence="2" id="KW-1185">Reference proteome</keyword>
<proteinExistence type="predicted"/>
<evidence type="ECO:0000313" key="1">
    <source>
        <dbReference type="EMBL" id="PAV90846.1"/>
    </source>
</evidence>
<dbReference type="InterPro" id="IPR012292">
    <property type="entry name" value="Globin/Proto"/>
</dbReference>
<dbReference type="STRING" id="2018661.A0A2A2LX76"/>
<reference evidence="1 2" key="1">
    <citation type="journal article" date="2017" name="Curr. Biol.">
        <title>Genome architecture and evolution of a unichromosomal asexual nematode.</title>
        <authorList>
            <person name="Fradin H."/>
            <person name="Zegar C."/>
            <person name="Gutwein M."/>
            <person name="Lucas J."/>
            <person name="Kovtun M."/>
            <person name="Corcoran D."/>
            <person name="Baugh L.R."/>
            <person name="Kiontke K."/>
            <person name="Gunsalus K."/>
            <person name="Fitch D.H."/>
            <person name="Piano F."/>
        </authorList>
    </citation>
    <scope>NUCLEOTIDE SEQUENCE [LARGE SCALE GENOMIC DNA]</scope>
    <source>
        <strain evidence="1">PF1309</strain>
    </source>
</reference>
<dbReference type="GO" id="GO:0020037">
    <property type="term" value="F:heme binding"/>
    <property type="evidence" value="ECO:0007669"/>
    <property type="project" value="InterPro"/>
</dbReference>